<gene>
    <name evidence="1" type="ORF">AVEN_68915_1</name>
</gene>
<evidence type="ECO:0000313" key="1">
    <source>
        <dbReference type="EMBL" id="GBM20777.1"/>
    </source>
</evidence>
<name>A0A4Y2DWQ4_ARAVE</name>
<accession>A0A4Y2DWQ4</accession>
<dbReference type="AlphaFoldDB" id="A0A4Y2DWQ4"/>
<keyword evidence="2" id="KW-1185">Reference proteome</keyword>
<proteinExistence type="predicted"/>
<dbReference type="Proteomes" id="UP000499080">
    <property type="component" value="Unassembled WGS sequence"/>
</dbReference>
<comment type="caution">
    <text evidence="1">The sequence shown here is derived from an EMBL/GenBank/DDBJ whole genome shotgun (WGS) entry which is preliminary data.</text>
</comment>
<dbReference type="EMBL" id="BGPR01168073">
    <property type="protein sequence ID" value="GBM20777.1"/>
    <property type="molecule type" value="Genomic_DNA"/>
</dbReference>
<reference evidence="1 2" key="1">
    <citation type="journal article" date="2019" name="Sci. Rep.">
        <title>Orb-weaving spider Araneus ventricosus genome elucidates the spidroin gene catalogue.</title>
        <authorList>
            <person name="Kono N."/>
            <person name="Nakamura H."/>
            <person name="Ohtoshi R."/>
            <person name="Moran D.A.P."/>
            <person name="Shinohara A."/>
            <person name="Yoshida Y."/>
            <person name="Fujiwara M."/>
            <person name="Mori M."/>
            <person name="Tomita M."/>
            <person name="Arakawa K."/>
        </authorList>
    </citation>
    <scope>NUCLEOTIDE SEQUENCE [LARGE SCALE GENOMIC DNA]</scope>
</reference>
<organism evidence="1 2">
    <name type="scientific">Araneus ventricosus</name>
    <name type="common">Orbweaver spider</name>
    <name type="synonym">Epeira ventricosa</name>
    <dbReference type="NCBI Taxonomy" id="182803"/>
    <lineage>
        <taxon>Eukaryota</taxon>
        <taxon>Metazoa</taxon>
        <taxon>Ecdysozoa</taxon>
        <taxon>Arthropoda</taxon>
        <taxon>Chelicerata</taxon>
        <taxon>Arachnida</taxon>
        <taxon>Araneae</taxon>
        <taxon>Araneomorphae</taxon>
        <taxon>Entelegynae</taxon>
        <taxon>Araneoidea</taxon>
        <taxon>Araneidae</taxon>
        <taxon>Araneus</taxon>
    </lineage>
</organism>
<evidence type="ECO:0000313" key="2">
    <source>
        <dbReference type="Proteomes" id="UP000499080"/>
    </source>
</evidence>
<sequence>MARKLETNEDPPCLWVWCTLNQTWVKRPPTGVVRKFGKRVPAQVSSSGLGPKVRSQSQNRLCVASKSNVNVTKLD</sequence>
<protein>
    <submittedName>
        <fullName evidence="1">Uncharacterized protein</fullName>
    </submittedName>
</protein>